<comment type="caution">
    <text evidence="3">The sequence shown here is derived from an EMBL/GenBank/DDBJ whole genome shotgun (WGS) entry which is preliminary data.</text>
</comment>
<accession>A0A2C9VA15</accession>
<dbReference type="AlphaFoldDB" id="A0A2C9VA15"/>
<feature type="compositionally biased region" description="Polar residues" evidence="1">
    <location>
        <begin position="173"/>
        <end position="184"/>
    </location>
</feature>
<evidence type="ECO:0000259" key="2">
    <source>
        <dbReference type="Pfam" id="PF18592"/>
    </source>
</evidence>
<organism evidence="3 4">
    <name type="scientific">Manihot esculenta</name>
    <name type="common">Cassava</name>
    <name type="synonym">Jatropha manihot</name>
    <dbReference type="NCBI Taxonomy" id="3983"/>
    <lineage>
        <taxon>Eukaryota</taxon>
        <taxon>Viridiplantae</taxon>
        <taxon>Streptophyta</taxon>
        <taxon>Embryophyta</taxon>
        <taxon>Tracheophyta</taxon>
        <taxon>Spermatophyta</taxon>
        <taxon>Magnoliopsida</taxon>
        <taxon>eudicotyledons</taxon>
        <taxon>Gunneridae</taxon>
        <taxon>Pentapetalae</taxon>
        <taxon>rosids</taxon>
        <taxon>fabids</taxon>
        <taxon>Malpighiales</taxon>
        <taxon>Euphorbiaceae</taxon>
        <taxon>Crotonoideae</taxon>
        <taxon>Manihoteae</taxon>
        <taxon>Manihot</taxon>
    </lineage>
</organism>
<evidence type="ECO:0000313" key="4">
    <source>
        <dbReference type="Proteomes" id="UP000091857"/>
    </source>
</evidence>
<feature type="region of interest" description="Disordered" evidence="1">
    <location>
        <begin position="1"/>
        <end position="93"/>
    </location>
</feature>
<feature type="compositionally biased region" description="Polar residues" evidence="1">
    <location>
        <begin position="39"/>
        <end position="51"/>
    </location>
</feature>
<feature type="compositionally biased region" description="Basic and acidic residues" evidence="1">
    <location>
        <begin position="158"/>
        <end position="171"/>
    </location>
</feature>
<dbReference type="OMA" id="FGMTVQL"/>
<dbReference type="GO" id="GO:0016973">
    <property type="term" value="P:poly(A)+ mRNA export from nucleus"/>
    <property type="evidence" value="ECO:0000318"/>
    <property type="project" value="GO_Central"/>
</dbReference>
<keyword evidence="4" id="KW-1185">Reference proteome</keyword>
<dbReference type="Proteomes" id="UP000091857">
    <property type="component" value="Chromosome 9"/>
</dbReference>
<dbReference type="OrthoDB" id="5837849at2759"/>
<dbReference type="EMBL" id="CM004395">
    <property type="protein sequence ID" value="OAY41064.1"/>
    <property type="molecule type" value="Genomic_DNA"/>
</dbReference>
<evidence type="ECO:0000256" key="1">
    <source>
        <dbReference type="SAM" id="MobiDB-lite"/>
    </source>
</evidence>
<protein>
    <recommendedName>
        <fullName evidence="2">THO1-MOS11 C-terminal domain-containing protein</fullName>
    </recommendedName>
</protein>
<dbReference type="InterPro" id="IPR040746">
    <property type="entry name" value="THO1_MOS11_C"/>
</dbReference>
<feature type="compositionally biased region" description="Polar residues" evidence="1">
    <location>
        <begin position="1"/>
        <end position="25"/>
    </location>
</feature>
<dbReference type="InterPro" id="IPR044209">
    <property type="entry name" value="MOS11"/>
</dbReference>
<reference evidence="4" key="1">
    <citation type="journal article" date="2016" name="Nat. Biotechnol.">
        <title>Sequencing wild and cultivated cassava and related species reveals extensive interspecific hybridization and genetic diversity.</title>
        <authorList>
            <person name="Bredeson J.V."/>
            <person name="Lyons J.B."/>
            <person name="Prochnik S.E."/>
            <person name="Wu G.A."/>
            <person name="Ha C.M."/>
            <person name="Edsinger-Gonzales E."/>
            <person name="Grimwood J."/>
            <person name="Schmutz J."/>
            <person name="Rabbi I.Y."/>
            <person name="Egesi C."/>
            <person name="Nauluvula P."/>
            <person name="Lebot V."/>
            <person name="Ndunguru J."/>
            <person name="Mkamilo G."/>
            <person name="Bart R.S."/>
            <person name="Setter T.L."/>
            <person name="Gleadow R.M."/>
            <person name="Kulakow P."/>
            <person name="Ferguson M.E."/>
            <person name="Rounsley S."/>
            <person name="Rokhsar D.S."/>
        </authorList>
    </citation>
    <scope>NUCLEOTIDE SEQUENCE [LARGE SCALE GENOMIC DNA]</scope>
    <source>
        <strain evidence="4">cv. AM560-2</strain>
    </source>
</reference>
<feature type="compositionally biased region" description="Low complexity" evidence="1">
    <location>
        <begin position="64"/>
        <end position="74"/>
    </location>
</feature>
<evidence type="ECO:0000313" key="3">
    <source>
        <dbReference type="EMBL" id="OAY41064.1"/>
    </source>
</evidence>
<feature type="domain" description="THO1-MOS11 C-terminal" evidence="2">
    <location>
        <begin position="124"/>
        <end position="151"/>
    </location>
</feature>
<dbReference type="PANTHER" id="PTHR47701">
    <property type="entry name" value="PROTEIN MODIFIER OF SNC1 11"/>
    <property type="match status" value="1"/>
</dbReference>
<dbReference type="STRING" id="3983.A0A2C9VA15"/>
<dbReference type="GO" id="GO:0005634">
    <property type="term" value="C:nucleus"/>
    <property type="evidence" value="ECO:0000318"/>
    <property type="project" value="GO_Central"/>
</dbReference>
<dbReference type="PANTHER" id="PTHR47701:SF2">
    <property type="entry name" value="PROTEIN MODIFIER OF SNC1 11"/>
    <property type="match status" value="1"/>
</dbReference>
<feature type="compositionally biased region" description="Basic and acidic residues" evidence="1">
    <location>
        <begin position="53"/>
        <end position="63"/>
    </location>
</feature>
<proteinExistence type="predicted"/>
<gene>
    <name evidence="3" type="ORF">MANES_09G071300v8</name>
</gene>
<sequence length="203" mass="21702">MAANTENLATATSPLQDNPGKTLNDTVPPLAKPDRVEDSTITSPSAVNSDANALKKDGEDSKSSKGTSVSSRSGDTAPVSDTEKKIRRAERFGITVQLSEEEKRNSRAERFGTGVALKTSEQLKKKARAERFGLPVTADEDAKKKARLERFAPISKADTQEEEKRKARDIRFSQPSSNSLSMNGKGNIEPQKAAIAGKAGGGS</sequence>
<feature type="domain" description="THO1-MOS11 C-terminal" evidence="2">
    <location>
        <begin position="79"/>
        <end position="112"/>
    </location>
</feature>
<dbReference type="Pfam" id="PF18592">
    <property type="entry name" value="Tho1_MOS11_C"/>
    <property type="match status" value="2"/>
</dbReference>
<feature type="region of interest" description="Disordered" evidence="1">
    <location>
        <begin position="150"/>
        <end position="203"/>
    </location>
</feature>
<dbReference type="Gramene" id="Manes.09G071300.1.v8.1">
    <property type="protein sequence ID" value="Manes.09G071300.1.v8.1.CDS"/>
    <property type="gene ID" value="Manes.09G071300.v8.1"/>
</dbReference>
<name>A0A2C9VA15_MANES</name>